<name>A0A3L7JDM3_9HYPH</name>
<protein>
    <submittedName>
        <fullName evidence="1">Transcriptional regulator</fullName>
    </submittedName>
</protein>
<reference evidence="1 2" key="1">
    <citation type="submission" date="2018-10" db="EMBL/GenBank/DDBJ databases">
        <title>Notoacmeibacter sp. M2BS9Y-3-1, whole genome shotgun sequence.</title>
        <authorList>
            <person name="Tuo L."/>
        </authorList>
    </citation>
    <scope>NUCLEOTIDE SEQUENCE [LARGE SCALE GENOMIC DNA]</scope>
    <source>
        <strain evidence="1 2">M2BS9Y-3-1</strain>
    </source>
</reference>
<evidence type="ECO:0000313" key="2">
    <source>
        <dbReference type="Proteomes" id="UP000281094"/>
    </source>
</evidence>
<accession>A0A3L7JDM3</accession>
<sequence>MSHSEKIMETWSSVPPDWVAELARLADAKGLAATARRVGYGASTISQVLSNSYRGTLGNVEERVRGALMGETVQCPVQGPMPRNICLDWQKKRWAPTSAHRVQMFHACRDCPLSYKNKKEATDE</sequence>
<proteinExistence type="predicted"/>
<dbReference type="RefSeq" id="WP_121645856.1">
    <property type="nucleotide sequence ID" value="NZ_RCWN01000001.1"/>
</dbReference>
<dbReference type="EMBL" id="RCWN01000001">
    <property type="protein sequence ID" value="RLQ88888.1"/>
    <property type="molecule type" value="Genomic_DNA"/>
</dbReference>
<organism evidence="1 2">
    <name type="scientific">Notoacmeibacter ruber</name>
    <dbReference type="NCBI Taxonomy" id="2670375"/>
    <lineage>
        <taxon>Bacteria</taxon>
        <taxon>Pseudomonadati</taxon>
        <taxon>Pseudomonadota</taxon>
        <taxon>Alphaproteobacteria</taxon>
        <taxon>Hyphomicrobiales</taxon>
        <taxon>Notoacmeibacteraceae</taxon>
        <taxon>Notoacmeibacter</taxon>
    </lineage>
</organism>
<dbReference type="InterPro" id="IPR010982">
    <property type="entry name" value="Lambda_DNA-bd_dom_sf"/>
</dbReference>
<evidence type="ECO:0000313" key="1">
    <source>
        <dbReference type="EMBL" id="RLQ88888.1"/>
    </source>
</evidence>
<comment type="caution">
    <text evidence="1">The sequence shown here is derived from an EMBL/GenBank/DDBJ whole genome shotgun (WGS) entry which is preliminary data.</text>
</comment>
<keyword evidence="2" id="KW-1185">Reference proteome</keyword>
<dbReference type="GO" id="GO:0003677">
    <property type="term" value="F:DNA binding"/>
    <property type="evidence" value="ECO:0007669"/>
    <property type="project" value="InterPro"/>
</dbReference>
<gene>
    <name evidence="1" type="ORF">D8780_12295</name>
</gene>
<dbReference type="AlphaFoldDB" id="A0A3L7JDM3"/>
<dbReference type="Gene3D" id="1.10.260.40">
    <property type="entry name" value="lambda repressor-like DNA-binding domains"/>
    <property type="match status" value="1"/>
</dbReference>
<dbReference type="Proteomes" id="UP000281094">
    <property type="component" value="Unassembled WGS sequence"/>
</dbReference>